<proteinExistence type="predicted"/>
<evidence type="ECO:0000313" key="4">
    <source>
        <dbReference type="EMBL" id="CAG5115226.1"/>
    </source>
</evidence>
<keyword evidence="1" id="KW-0489">Methyltransferase</keyword>
<evidence type="ECO:0000256" key="1">
    <source>
        <dbReference type="ARBA" id="ARBA00022603"/>
    </source>
</evidence>
<dbReference type="GO" id="GO:0032259">
    <property type="term" value="P:methylation"/>
    <property type="evidence" value="ECO:0007669"/>
    <property type="project" value="UniProtKB-KW"/>
</dbReference>
<protein>
    <recommendedName>
        <fullName evidence="3">Methyltransferase domain-containing protein</fullName>
    </recommendedName>
</protein>
<dbReference type="InterPro" id="IPR029063">
    <property type="entry name" value="SAM-dependent_MTases_sf"/>
</dbReference>
<dbReference type="AlphaFoldDB" id="A0A8S3YLK8"/>
<keyword evidence="5" id="KW-1185">Reference proteome</keyword>
<keyword evidence="2" id="KW-0808">Transferase</keyword>
<comment type="caution">
    <text evidence="4">The sequence shown here is derived from an EMBL/GenBank/DDBJ whole genome shotgun (WGS) entry which is preliminary data.</text>
</comment>
<evidence type="ECO:0000313" key="5">
    <source>
        <dbReference type="Proteomes" id="UP000678393"/>
    </source>
</evidence>
<name>A0A8S3YLK8_9EUPU</name>
<dbReference type="OrthoDB" id="506498at2759"/>
<dbReference type="InterPro" id="IPR041698">
    <property type="entry name" value="Methyltransf_25"/>
</dbReference>
<evidence type="ECO:0000256" key="2">
    <source>
        <dbReference type="ARBA" id="ARBA00022679"/>
    </source>
</evidence>
<feature type="domain" description="Methyltransferase" evidence="3">
    <location>
        <begin position="118"/>
        <end position="208"/>
    </location>
</feature>
<dbReference type="Gene3D" id="3.40.50.150">
    <property type="entry name" value="Vaccinia Virus protein VP39"/>
    <property type="match status" value="1"/>
</dbReference>
<dbReference type="InterPro" id="IPR051052">
    <property type="entry name" value="Diverse_substrate_MTase"/>
</dbReference>
<dbReference type="Pfam" id="PF13649">
    <property type="entry name" value="Methyltransf_25"/>
    <property type="match status" value="1"/>
</dbReference>
<organism evidence="4 5">
    <name type="scientific">Candidula unifasciata</name>
    <dbReference type="NCBI Taxonomy" id="100452"/>
    <lineage>
        <taxon>Eukaryota</taxon>
        <taxon>Metazoa</taxon>
        <taxon>Spiralia</taxon>
        <taxon>Lophotrochozoa</taxon>
        <taxon>Mollusca</taxon>
        <taxon>Gastropoda</taxon>
        <taxon>Heterobranchia</taxon>
        <taxon>Euthyneura</taxon>
        <taxon>Panpulmonata</taxon>
        <taxon>Eupulmonata</taxon>
        <taxon>Stylommatophora</taxon>
        <taxon>Helicina</taxon>
        <taxon>Helicoidea</taxon>
        <taxon>Geomitridae</taxon>
        <taxon>Candidula</taxon>
    </lineage>
</organism>
<dbReference type="GO" id="GO:0008168">
    <property type="term" value="F:methyltransferase activity"/>
    <property type="evidence" value="ECO:0007669"/>
    <property type="project" value="UniProtKB-KW"/>
</dbReference>
<dbReference type="Proteomes" id="UP000678393">
    <property type="component" value="Unassembled WGS sequence"/>
</dbReference>
<gene>
    <name evidence="4" type="ORF">CUNI_LOCUS784</name>
</gene>
<evidence type="ECO:0000259" key="3">
    <source>
        <dbReference type="Pfam" id="PF13649"/>
    </source>
</evidence>
<dbReference type="PANTHER" id="PTHR44942">
    <property type="entry name" value="METHYLTRANSF_11 DOMAIN-CONTAINING PROTEIN"/>
    <property type="match status" value="1"/>
</dbReference>
<accession>A0A8S3YLK8</accession>
<dbReference type="SUPFAM" id="SSF53335">
    <property type="entry name" value="S-adenosyl-L-methionine-dependent methyltransferases"/>
    <property type="match status" value="1"/>
</dbReference>
<dbReference type="CDD" id="cd02440">
    <property type="entry name" value="AdoMet_MTases"/>
    <property type="match status" value="1"/>
</dbReference>
<sequence>MAAVGSLLVQCLSRSRLLNLKMTALCVCSVGINIAKGHQLMSQHILLSRLHTALFYSNMAPESSIGQMRRQAALGFKTGGDNYDAHRPSYTDESVDLIVSEIVATSEAALGSGLKYDVLELGAGTGKLTERLCKKLPSHLKYLATEPSENFLEVLKSKGLNVDVAIATADRIPLADNTVGTVVCAQSFHWFSSKDNLDSIHRVLTPGGKLILIWNMPEFSYEFMVAFYEQTIEVVKKTGGSVNYLINFMDWRKDIDVSEDFKLLWHRSLTGIKIQGDIEEILSNHATGSAYKLLPAAECDAYIDQLRQILKTWPGLNLNNITIPHTTELFMFTAQ</sequence>
<reference evidence="4" key="1">
    <citation type="submission" date="2021-04" db="EMBL/GenBank/DDBJ databases">
        <authorList>
            <consortium name="Molecular Ecology Group"/>
        </authorList>
    </citation>
    <scope>NUCLEOTIDE SEQUENCE</scope>
</reference>
<dbReference type="PANTHER" id="PTHR44942:SF4">
    <property type="entry name" value="METHYLTRANSFERASE TYPE 11 DOMAIN-CONTAINING PROTEIN"/>
    <property type="match status" value="1"/>
</dbReference>
<dbReference type="EMBL" id="CAJHNH020000091">
    <property type="protein sequence ID" value="CAG5115226.1"/>
    <property type="molecule type" value="Genomic_DNA"/>
</dbReference>